<evidence type="ECO:0000256" key="5">
    <source>
        <dbReference type="ARBA" id="ARBA00022989"/>
    </source>
</evidence>
<comment type="similarity">
    <text evidence="7">Belongs to the binding-protein-dependent transport system permease family.</text>
</comment>
<keyword evidence="3" id="KW-1003">Cell membrane</keyword>
<keyword evidence="6 7" id="KW-0472">Membrane</keyword>
<name>A0A2T4Z2T2_9HYPH</name>
<gene>
    <name evidence="9" type="ORF">C8P69_105234</name>
</gene>
<dbReference type="EMBL" id="PZZL01000005">
    <property type="protein sequence ID" value="PTM55082.1"/>
    <property type="molecule type" value="Genomic_DNA"/>
</dbReference>
<evidence type="ECO:0000256" key="3">
    <source>
        <dbReference type="ARBA" id="ARBA00022475"/>
    </source>
</evidence>
<keyword evidence="10" id="KW-1185">Reference proteome</keyword>
<protein>
    <submittedName>
        <fullName evidence="9">Phosphonate transport system permease protein</fullName>
    </submittedName>
</protein>
<keyword evidence="2 7" id="KW-0813">Transport</keyword>
<sequence length="298" mass="32891">MSHTVQSLPDHQLAPLARAYAEAVSAKRRQVLIGLVLFVGAFIVAGIVADVKPATFFTNLWRFTDYLGRIFTLEQGPYAGRFVLFDVVEWMWGFDKWLKLLWETILIAYVGTLSGAIGGFVFSFLSARNLTPNSTIGFLAKRWLEFCRTVPEIVFALIFVVAFGLGPLAGLLAIAVHTFGALGKQFAEVAENIDMKPLDGLTATGATWTERMRFAVLPQVMSNYASYALLRFEVNVRGAAVMGFVGAGGIGQDLVEAIRKFYYADVSAILVLIVLTVMLIDLGTERLRHHFIGLENRS</sequence>
<dbReference type="InterPro" id="IPR005769">
    <property type="entry name" value="PhnE/PtxC"/>
</dbReference>
<evidence type="ECO:0000313" key="9">
    <source>
        <dbReference type="EMBL" id="PTM55082.1"/>
    </source>
</evidence>
<feature type="transmembrane region" description="Helical" evidence="7">
    <location>
        <begin position="261"/>
        <end position="280"/>
    </location>
</feature>
<dbReference type="NCBIfam" id="TIGR01097">
    <property type="entry name" value="PhnE"/>
    <property type="match status" value="1"/>
</dbReference>
<evidence type="ECO:0000256" key="7">
    <source>
        <dbReference type="RuleBase" id="RU363032"/>
    </source>
</evidence>
<dbReference type="SUPFAM" id="SSF161098">
    <property type="entry name" value="MetI-like"/>
    <property type="match status" value="1"/>
</dbReference>
<dbReference type="GO" id="GO:0015416">
    <property type="term" value="F:ABC-type phosphonate transporter activity"/>
    <property type="evidence" value="ECO:0007669"/>
    <property type="project" value="InterPro"/>
</dbReference>
<comment type="subcellular location">
    <subcellularLocation>
        <location evidence="1 7">Cell membrane</location>
        <topology evidence="1 7">Multi-pass membrane protein</topology>
    </subcellularLocation>
</comment>
<evidence type="ECO:0000256" key="4">
    <source>
        <dbReference type="ARBA" id="ARBA00022692"/>
    </source>
</evidence>
<keyword evidence="4 7" id="KW-0812">Transmembrane</keyword>
<comment type="caution">
    <text evidence="9">The sequence shown here is derived from an EMBL/GenBank/DDBJ whole genome shotgun (WGS) entry which is preliminary data.</text>
</comment>
<keyword evidence="5 7" id="KW-1133">Transmembrane helix</keyword>
<dbReference type="PANTHER" id="PTHR30043:SF1">
    <property type="entry name" value="ABC TRANSPORT SYSTEM PERMEASE PROTEIN P69"/>
    <property type="match status" value="1"/>
</dbReference>
<dbReference type="PANTHER" id="PTHR30043">
    <property type="entry name" value="PHOSPHONATES TRANSPORT SYSTEM PERMEASE PROTEIN"/>
    <property type="match status" value="1"/>
</dbReference>
<feature type="transmembrane region" description="Helical" evidence="7">
    <location>
        <begin position="31"/>
        <end position="49"/>
    </location>
</feature>
<dbReference type="CDD" id="cd06261">
    <property type="entry name" value="TM_PBP2"/>
    <property type="match status" value="1"/>
</dbReference>
<dbReference type="PROSITE" id="PS50928">
    <property type="entry name" value="ABC_TM1"/>
    <property type="match status" value="1"/>
</dbReference>
<dbReference type="OrthoDB" id="9808005at2"/>
<feature type="domain" description="ABC transmembrane type-1" evidence="8">
    <location>
        <begin position="101"/>
        <end position="284"/>
    </location>
</feature>
<accession>A0A2T4Z2T2</accession>
<evidence type="ECO:0000256" key="2">
    <source>
        <dbReference type="ARBA" id="ARBA00022448"/>
    </source>
</evidence>
<dbReference type="InterPro" id="IPR035906">
    <property type="entry name" value="MetI-like_sf"/>
</dbReference>
<organism evidence="9 10">
    <name type="scientific">Phreatobacter oligotrophus</name>
    <dbReference type="NCBI Taxonomy" id="1122261"/>
    <lineage>
        <taxon>Bacteria</taxon>
        <taxon>Pseudomonadati</taxon>
        <taxon>Pseudomonadota</taxon>
        <taxon>Alphaproteobacteria</taxon>
        <taxon>Hyphomicrobiales</taxon>
        <taxon>Phreatobacteraceae</taxon>
        <taxon>Phreatobacter</taxon>
    </lineage>
</organism>
<dbReference type="InterPro" id="IPR000515">
    <property type="entry name" value="MetI-like"/>
</dbReference>
<feature type="transmembrane region" description="Helical" evidence="7">
    <location>
        <begin position="153"/>
        <end position="176"/>
    </location>
</feature>
<proteinExistence type="inferred from homology"/>
<evidence type="ECO:0000259" key="8">
    <source>
        <dbReference type="PROSITE" id="PS50928"/>
    </source>
</evidence>
<feature type="transmembrane region" description="Helical" evidence="7">
    <location>
        <begin position="100"/>
        <end position="125"/>
    </location>
</feature>
<evidence type="ECO:0000256" key="6">
    <source>
        <dbReference type="ARBA" id="ARBA00023136"/>
    </source>
</evidence>
<reference evidence="9 10" key="1">
    <citation type="submission" date="2018-04" db="EMBL/GenBank/DDBJ databases">
        <title>Genomic Encyclopedia of Archaeal and Bacterial Type Strains, Phase II (KMG-II): from individual species to whole genera.</title>
        <authorList>
            <person name="Goeker M."/>
        </authorList>
    </citation>
    <scope>NUCLEOTIDE SEQUENCE [LARGE SCALE GENOMIC DNA]</scope>
    <source>
        <strain evidence="9 10">DSM 25521</strain>
    </source>
</reference>
<dbReference type="RefSeq" id="WP_108177926.1">
    <property type="nucleotide sequence ID" value="NZ_PZZL01000005.1"/>
</dbReference>
<dbReference type="Proteomes" id="UP000241808">
    <property type="component" value="Unassembled WGS sequence"/>
</dbReference>
<dbReference type="AlphaFoldDB" id="A0A2T4Z2T2"/>
<dbReference type="GO" id="GO:0005886">
    <property type="term" value="C:plasma membrane"/>
    <property type="evidence" value="ECO:0007669"/>
    <property type="project" value="UniProtKB-SubCell"/>
</dbReference>
<dbReference type="Pfam" id="PF00528">
    <property type="entry name" value="BPD_transp_1"/>
    <property type="match status" value="1"/>
</dbReference>
<evidence type="ECO:0000313" key="10">
    <source>
        <dbReference type="Proteomes" id="UP000241808"/>
    </source>
</evidence>
<evidence type="ECO:0000256" key="1">
    <source>
        <dbReference type="ARBA" id="ARBA00004651"/>
    </source>
</evidence>
<dbReference type="Gene3D" id="1.10.3720.10">
    <property type="entry name" value="MetI-like"/>
    <property type="match status" value="1"/>
</dbReference>